<dbReference type="Gene3D" id="2.60.40.1220">
    <property type="match status" value="3"/>
</dbReference>
<dbReference type="InterPro" id="IPR032812">
    <property type="entry name" value="SbsA_Ig"/>
</dbReference>
<evidence type="ECO:0000313" key="5">
    <source>
        <dbReference type="Proteomes" id="UP000177230"/>
    </source>
</evidence>
<evidence type="ECO:0000256" key="1">
    <source>
        <dbReference type="ARBA" id="ARBA00005445"/>
    </source>
</evidence>
<comment type="caution">
    <text evidence="4">The sequence shown here is derived from an EMBL/GenBank/DDBJ whole genome shotgun (WGS) entry which is preliminary data.</text>
</comment>
<dbReference type="AlphaFoldDB" id="A0A1F5RIG4"/>
<comment type="similarity">
    <text evidence="1">Belongs to the ice-binding protein family.</text>
</comment>
<accession>A0A1F5RIG4</accession>
<gene>
    <name evidence="4" type="ORF">A2024_01995</name>
</gene>
<dbReference type="InterPro" id="IPR021884">
    <property type="entry name" value="Ice-bd_prot"/>
</dbReference>
<feature type="domain" description="SbsA Ig-like" evidence="3">
    <location>
        <begin position="23"/>
        <end position="127"/>
    </location>
</feature>
<reference evidence="4 5" key="1">
    <citation type="journal article" date="2016" name="Nat. Commun.">
        <title>Thousands of microbial genomes shed light on interconnected biogeochemical processes in an aquifer system.</title>
        <authorList>
            <person name="Anantharaman K."/>
            <person name="Brown C.T."/>
            <person name="Hug L.A."/>
            <person name="Sharon I."/>
            <person name="Castelle C.J."/>
            <person name="Probst A.J."/>
            <person name="Thomas B.C."/>
            <person name="Singh A."/>
            <person name="Wilkins M.J."/>
            <person name="Karaoz U."/>
            <person name="Brodie E.L."/>
            <person name="Williams K.H."/>
            <person name="Hubbard S.S."/>
            <person name="Banfield J.F."/>
        </authorList>
    </citation>
    <scope>NUCLEOTIDE SEQUENCE [LARGE SCALE GENOMIC DNA]</scope>
</reference>
<name>A0A1F5RIG4_9BACT</name>
<proteinExistence type="inferred from homology"/>
<sequence>MAVGVATNGCGQRITSPVAVTADTTRPAVNSTNPANLATGVLLNRQITAAFSEALDPATITAATFTLKQGATAISGAVSYAAAGATATFDPTSNLTASTVYTATLTTGVKDPDGNTLASNYVWTFTTGTTEDTTRPTVSSTVPANLATGVALGGNIAVTFSEAMNPATITAATFTLKQGTTVISGAVTSLGATATFNPAANLAASTVYTATITTGVTDLAGNAMASTYVWTFTTGTTADTTRPTVVSTIPANAATGVAVNANIYVTFSEAMNPLTITASTITLKQGTTLISGAVTSPSTTTAALNPGSDLANNTTYTVTVTTGVKDLAGNAMAVAKVWSFTTIAAGTAGPPPVDLGTAGNFVLLSKTGISTTGSASVVGNMGVSPAAASYITGFGLIMDVSNTFSTSTLVTGGKVYASDYYPPTPANLTTAISDLETAYTDAAGRTNPTATELGAGNITSLTLVPGLYKWGTGLLVNAPGVTLSGGVNDVWIFQIAQDLTIGSGAIITLSGGAQAKNIFWQVAGQVTLGTTANLKGIMLCQTLMSMETGSIFTGRALVQSAVTLDAATVTAP</sequence>
<evidence type="ECO:0000313" key="4">
    <source>
        <dbReference type="EMBL" id="OGF14226.1"/>
    </source>
</evidence>
<dbReference type="EMBL" id="MFFM01000006">
    <property type="protein sequence ID" value="OGF14226.1"/>
    <property type="molecule type" value="Genomic_DNA"/>
</dbReference>
<feature type="domain" description="SbsA Ig-like" evidence="3">
    <location>
        <begin position="239"/>
        <end position="342"/>
    </location>
</feature>
<dbReference type="InterPro" id="IPR014755">
    <property type="entry name" value="Cu-Rt/internalin_Ig-like"/>
</dbReference>
<evidence type="ECO:0000256" key="2">
    <source>
        <dbReference type="ARBA" id="ARBA00022729"/>
    </source>
</evidence>
<keyword evidence="2" id="KW-0732">Signal</keyword>
<dbReference type="Pfam" id="PF13205">
    <property type="entry name" value="Big_5"/>
    <property type="match status" value="3"/>
</dbReference>
<organism evidence="4 5">
    <name type="scientific">Candidatus Edwardsbacteria bacterium GWF2_54_11</name>
    <dbReference type="NCBI Taxonomy" id="1817851"/>
    <lineage>
        <taxon>Bacteria</taxon>
        <taxon>Candidatus Edwardsiibacteriota</taxon>
    </lineage>
</organism>
<dbReference type="Proteomes" id="UP000177230">
    <property type="component" value="Unassembled WGS sequence"/>
</dbReference>
<feature type="domain" description="SbsA Ig-like" evidence="3">
    <location>
        <begin position="132"/>
        <end position="234"/>
    </location>
</feature>
<evidence type="ECO:0000259" key="3">
    <source>
        <dbReference type="Pfam" id="PF13205"/>
    </source>
</evidence>
<protein>
    <recommendedName>
        <fullName evidence="3">SbsA Ig-like domain-containing protein</fullName>
    </recommendedName>
</protein>
<dbReference type="Pfam" id="PF11999">
    <property type="entry name" value="Ice_binding"/>
    <property type="match status" value="1"/>
</dbReference>